<accession>A0A495JDE7</accession>
<dbReference type="RefSeq" id="WP_147456920.1">
    <property type="nucleotide sequence ID" value="NZ_RBKT01000001.1"/>
</dbReference>
<organism evidence="3 4">
    <name type="scientific">Micromonospora pisi</name>
    <dbReference type="NCBI Taxonomy" id="589240"/>
    <lineage>
        <taxon>Bacteria</taxon>
        <taxon>Bacillati</taxon>
        <taxon>Actinomycetota</taxon>
        <taxon>Actinomycetes</taxon>
        <taxon>Micromonosporales</taxon>
        <taxon>Micromonosporaceae</taxon>
        <taxon>Micromonospora</taxon>
    </lineage>
</organism>
<dbReference type="OrthoDB" id="3739319at2"/>
<evidence type="ECO:0000256" key="1">
    <source>
        <dbReference type="SAM" id="MobiDB-lite"/>
    </source>
</evidence>
<sequence>MHIRASLGRTLLTTAAVAILVAGQLAVPDPARAEPVPAAPKPGTASSKPGSTTPDGTAPDAPTQPSRTAIMPRLAQVPPVDPAPGSVQVDRGQSAALTPIAPLPAVDPAAGTVDVDRAPVVPNPPVRPVPLTVPMHPAQELIDATSADAITTLDRAGRLHPDRTPDLDARKLQPQVSSAQFVDPANPVTLEALIAALASGNIPPPLPVDPLALLEQLPDGIPRITYRICSESATKTVSCSLTLPLAVPAIVDVTGDGTPDVLADLLPVALPGDVVAASRQLLDVQSTLTAAQDRLAVVLELLRDPLQIILHPELLIERLRLQDLIEDLQALLTEKLEALLDLINVGVALLALRLPTSELAGQPLPAHVWAVYDLPGHQRISVGFDGLRRGSTLPTGTLGLFTFNPVTLLRGVYDIQARLLQAGAGNALAVTAGLASVTDDDAGDPYQPTVASARFSPVPSIFSARARIDPGSETTDQNVVVDSTSDTATHLDVQVLSNRDGVDEFTQLAVDELPTSVFVELTRPPGGKATLEYQASAGIDRVLFADFGYQPTGLVNAVQATAEAIPTSFNAALANTETGVDLDYTAASQLAALDVAVYDKAGGLVGRGSLRGLPTEVQLTADTGTSHVAFNGAQPLGSATVAISRNLGTFAPYDSDHATLVTDGTALGVSARVTGMRQVDAYYDGHPRLTTTFDPGGQPFVAAGDLDGLHKARLEMSNLPATASLDVDTVARTVAYQTSSVIHRVFAAYTNTAAGPTLFATVNELPERIDLSYDLGDRPRLRYEATSRVQKVEVFASPAHVETLRPQQDHYLSAAAAGLASTMDFLLDLPARHLDGTQSDPLTSLAAVVRLPSGGRDWIAMADLTGVPARFDADFAEGTYRFRGLSGPLGGARFAVTNHTGQVAPTGLHLAVRYRQVTGDLDGSVSVRNLSWVEYARDGGGQTFRLDTDTGGDPVFVDADVLLAANGVDDTQLSAVARVDGLPNTIRSTFADGRLSYTASGNVGLTIGVRVGKVAALAGLGAPLFANGVALVGNGCDTGNGCAEDEGVFCTVFTRCLGLVGTVRLPGLPSNLAVDTRARTVVFTGYRPPAAPLQAYLRLAGLVDTLPDVRALASLSGLPPELDMTVGPVEVNGGSIDFRYTASAPLGSLRFDADLTTTNQTFPVVRGRATVGRLPATMHVNGTVGDRTTVAVRNSAAVDSVGLTVTSASTGYLTASVTGVPATVDALVDLPARHAATTMSAPISAISFLAHVPYAGRTWSAFADVRDVPARFDADWGNGTYAFRAAEGSSLGSAAFAVTNHAGALAPNGSHLATHYNEVNGNIDGSASITGLRDAEFGHSGSSITASYHADRQTIALDGDVRLAAGGAQDVRLGALGRLGPIPGTVTFSSANGVVDYTADTTLDVETQFWLGKVAALDGLGAPRYANGASVVDRGCGTGPGCADQGPFCVDGKCFGLTGIINVSGLPTRVTVDPTTRSYSFAGYQPRTNTLTLYVDDSVFVPSPPDRIKAEATLTDLPSGINFTLGPIDLTDTLTIRYDSDVDSAGTLDLHAQADQVPIFGSTRAMAHLDPIPGDLEVSGKVGSPTSVRVKNSTVVDNLSIKATGTFNGDPATGQVQLSDVPTDMTFGARGFGSAQGDNLPTVDYTANDGRDTLDIDVEVEANLVRKTDLAVVGPDDLELHITNLGHRTTVELAPETQVVTITSTPDTDELRMVGNLHLRVPRQDVDLEFFNCFGLVRGLFAGHAEVRESWISDITFHLTDIRQATLRPGNVRTDLPFELPRELGYLFLAFDGTFGQATMSMAGVHLDLDIDLLMRIDKIIGPDFFKQDLQLTRLYDSVYYHRYDLQQPSRVTVEVSTWGIPLAEIVLAVWPGLAEKSRNGVTVPGGRPSVVTMLDPGDDVDDYIFDLLAYAAWPFDGEHAPRQENTGDGGAC</sequence>
<gene>
    <name evidence="3" type="ORF">BDK92_1131</name>
</gene>
<dbReference type="Proteomes" id="UP000277671">
    <property type="component" value="Unassembled WGS sequence"/>
</dbReference>
<dbReference type="EMBL" id="RBKT01000001">
    <property type="protein sequence ID" value="RKR86863.1"/>
    <property type="molecule type" value="Genomic_DNA"/>
</dbReference>
<proteinExistence type="predicted"/>
<feature type="region of interest" description="Disordered" evidence="1">
    <location>
        <begin position="32"/>
        <end position="66"/>
    </location>
</feature>
<feature type="chain" id="PRO_5019788650" evidence="2">
    <location>
        <begin position="34"/>
        <end position="1933"/>
    </location>
</feature>
<keyword evidence="4" id="KW-1185">Reference proteome</keyword>
<feature type="signal peptide" evidence="2">
    <location>
        <begin position="1"/>
        <end position="33"/>
    </location>
</feature>
<evidence type="ECO:0000313" key="4">
    <source>
        <dbReference type="Proteomes" id="UP000277671"/>
    </source>
</evidence>
<name>A0A495JDE7_9ACTN</name>
<protein>
    <submittedName>
        <fullName evidence="3">Uncharacterized protein</fullName>
    </submittedName>
</protein>
<keyword evidence="2" id="KW-0732">Signal</keyword>
<reference evidence="3 4" key="1">
    <citation type="submission" date="2018-10" db="EMBL/GenBank/DDBJ databases">
        <title>Sequencing the genomes of 1000 actinobacteria strains.</title>
        <authorList>
            <person name="Klenk H.-P."/>
        </authorList>
    </citation>
    <scope>NUCLEOTIDE SEQUENCE [LARGE SCALE GENOMIC DNA]</scope>
    <source>
        <strain evidence="3 4">DSM 45175</strain>
    </source>
</reference>
<comment type="caution">
    <text evidence="3">The sequence shown here is derived from an EMBL/GenBank/DDBJ whole genome shotgun (WGS) entry which is preliminary data.</text>
</comment>
<evidence type="ECO:0000256" key="2">
    <source>
        <dbReference type="SAM" id="SignalP"/>
    </source>
</evidence>
<feature type="compositionally biased region" description="Low complexity" evidence="1">
    <location>
        <begin position="52"/>
        <end position="65"/>
    </location>
</feature>
<evidence type="ECO:0000313" key="3">
    <source>
        <dbReference type="EMBL" id="RKR86863.1"/>
    </source>
</evidence>